<name>A0ACC2SUU0_9FUNG</name>
<evidence type="ECO:0000313" key="2">
    <source>
        <dbReference type="Proteomes" id="UP001165960"/>
    </source>
</evidence>
<protein>
    <submittedName>
        <fullName evidence="1">Uncharacterized protein</fullName>
    </submittedName>
</protein>
<comment type="caution">
    <text evidence="1">The sequence shown here is derived from an EMBL/GenBank/DDBJ whole genome shotgun (WGS) entry which is preliminary data.</text>
</comment>
<reference evidence="1" key="1">
    <citation type="submission" date="2022-04" db="EMBL/GenBank/DDBJ databases">
        <title>Genome of the entomopathogenic fungus Entomophthora muscae.</title>
        <authorList>
            <person name="Elya C."/>
            <person name="Lovett B.R."/>
            <person name="Lee E."/>
            <person name="Macias A.M."/>
            <person name="Hajek A.E."/>
            <person name="De Bivort B.L."/>
            <person name="Kasson M.T."/>
            <person name="De Fine Licht H.H."/>
            <person name="Stajich J.E."/>
        </authorList>
    </citation>
    <scope>NUCLEOTIDE SEQUENCE</scope>
    <source>
        <strain evidence="1">Berkeley</strain>
    </source>
</reference>
<organism evidence="1 2">
    <name type="scientific">Entomophthora muscae</name>
    <dbReference type="NCBI Taxonomy" id="34485"/>
    <lineage>
        <taxon>Eukaryota</taxon>
        <taxon>Fungi</taxon>
        <taxon>Fungi incertae sedis</taxon>
        <taxon>Zoopagomycota</taxon>
        <taxon>Entomophthoromycotina</taxon>
        <taxon>Entomophthoromycetes</taxon>
        <taxon>Entomophthorales</taxon>
        <taxon>Entomophthoraceae</taxon>
        <taxon>Entomophthora</taxon>
    </lineage>
</organism>
<dbReference type="EMBL" id="QTSX02004309">
    <property type="protein sequence ID" value="KAJ9066065.1"/>
    <property type="molecule type" value="Genomic_DNA"/>
</dbReference>
<dbReference type="Proteomes" id="UP001165960">
    <property type="component" value="Unassembled WGS sequence"/>
</dbReference>
<keyword evidence="2" id="KW-1185">Reference proteome</keyword>
<evidence type="ECO:0000313" key="1">
    <source>
        <dbReference type="EMBL" id="KAJ9066065.1"/>
    </source>
</evidence>
<accession>A0ACC2SUU0</accession>
<sequence length="178" mass="19765">MPADLTDPLPSLSCPLVPLSGLVRLTKYPSNLVLSELPVESSLLAEPFIGAWWVLTDLHRKQLTQLQYKLFKPNQFNFILLAKLRMAAGGSLWAASFYTIGLAQSDSSGIFWPAHKALLMTPGGGWAIFGRLLIMFFCKSFAPCLASVNQSHSPGVWLYALCWDVKYVQWLLSYAGIK</sequence>
<gene>
    <name evidence="1" type="ORF">DSO57_1013287</name>
</gene>
<proteinExistence type="predicted"/>